<evidence type="ECO:0000313" key="4">
    <source>
        <dbReference type="EMBL" id="KAK7264600.1"/>
    </source>
</evidence>
<evidence type="ECO:0000256" key="1">
    <source>
        <dbReference type="ARBA" id="ARBA00007692"/>
    </source>
</evidence>
<comment type="similarity">
    <text evidence="1">Belongs to the mTERF family.</text>
</comment>
<protein>
    <submittedName>
        <fullName evidence="4">Uncharacterized protein</fullName>
    </submittedName>
</protein>
<accession>A0AAN9EZV2</accession>
<keyword evidence="3" id="KW-0809">Transit peptide</keyword>
<keyword evidence="2" id="KW-0805">Transcription regulation</keyword>
<keyword evidence="2" id="KW-0806">Transcription termination</keyword>
<reference evidence="4 5" key="1">
    <citation type="submission" date="2024-01" db="EMBL/GenBank/DDBJ databases">
        <title>The genomes of 5 underutilized Papilionoideae crops provide insights into root nodulation and disease resistance.</title>
        <authorList>
            <person name="Yuan L."/>
        </authorList>
    </citation>
    <scope>NUCLEOTIDE SEQUENCE [LARGE SCALE GENOMIC DNA]</scope>
    <source>
        <strain evidence="4">LY-2023</strain>
        <tissue evidence="4">Leaf</tissue>
    </source>
</reference>
<dbReference type="PANTHER" id="PTHR13068">
    <property type="entry name" value="CGI-12 PROTEIN-RELATED"/>
    <property type="match status" value="1"/>
</dbReference>
<proteinExistence type="inferred from homology"/>
<dbReference type="InterPro" id="IPR038538">
    <property type="entry name" value="MTERF_sf"/>
</dbReference>
<dbReference type="Pfam" id="PF02536">
    <property type="entry name" value="mTERF"/>
    <property type="match status" value="2"/>
</dbReference>
<dbReference type="GO" id="GO:0003676">
    <property type="term" value="F:nucleic acid binding"/>
    <property type="evidence" value="ECO:0007669"/>
    <property type="project" value="InterPro"/>
</dbReference>
<evidence type="ECO:0000256" key="2">
    <source>
        <dbReference type="ARBA" id="ARBA00022472"/>
    </source>
</evidence>
<organism evidence="4 5">
    <name type="scientific">Clitoria ternatea</name>
    <name type="common">Butterfly pea</name>
    <dbReference type="NCBI Taxonomy" id="43366"/>
    <lineage>
        <taxon>Eukaryota</taxon>
        <taxon>Viridiplantae</taxon>
        <taxon>Streptophyta</taxon>
        <taxon>Embryophyta</taxon>
        <taxon>Tracheophyta</taxon>
        <taxon>Spermatophyta</taxon>
        <taxon>Magnoliopsida</taxon>
        <taxon>eudicotyledons</taxon>
        <taxon>Gunneridae</taxon>
        <taxon>Pentapetalae</taxon>
        <taxon>rosids</taxon>
        <taxon>fabids</taxon>
        <taxon>Fabales</taxon>
        <taxon>Fabaceae</taxon>
        <taxon>Papilionoideae</taxon>
        <taxon>50 kb inversion clade</taxon>
        <taxon>NPAAA clade</taxon>
        <taxon>indigoferoid/millettioid clade</taxon>
        <taxon>Phaseoleae</taxon>
        <taxon>Clitoria</taxon>
    </lineage>
</organism>
<dbReference type="GO" id="GO:0006353">
    <property type="term" value="P:DNA-templated transcription termination"/>
    <property type="evidence" value="ECO:0007669"/>
    <property type="project" value="UniProtKB-KW"/>
</dbReference>
<keyword evidence="2" id="KW-0804">Transcription</keyword>
<comment type="caution">
    <text evidence="4">The sequence shown here is derived from an EMBL/GenBank/DDBJ whole genome shotgun (WGS) entry which is preliminary data.</text>
</comment>
<dbReference type="Gene3D" id="1.25.70.10">
    <property type="entry name" value="Transcription termination factor 3, mitochondrial"/>
    <property type="match status" value="1"/>
</dbReference>
<dbReference type="SMART" id="SM00733">
    <property type="entry name" value="Mterf"/>
    <property type="match status" value="6"/>
</dbReference>
<gene>
    <name evidence="4" type="ORF">RJT34_32209</name>
</gene>
<evidence type="ECO:0000256" key="3">
    <source>
        <dbReference type="ARBA" id="ARBA00022946"/>
    </source>
</evidence>
<dbReference type="Proteomes" id="UP001359559">
    <property type="component" value="Unassembled WGS sequence"/>
</dbReference>
<dbReference type="EMBL" id="JAYKXN010000008">
    <property type="protein sequence ID" value="KAK7264600.1"/>
    <property type="molecule type" value="Genomic_DNA"/>
</dbReference>
<sequence>MRECFRKSVFHITGTLVIVRRTSPQTQKLFRCVPSSSCYSTATATATATGSSKEQSFTVNYLINKFGFYPESALSASKYLILQNSEKPDSVVAFLRNYGFSDAQLNNIFRRVPPLLLSNPTETLSPKLRFLLFKGASTTQLLRIVSTNPVFLHRSLQNRSVPNFNLLKGFLQSDERTIVSIYRNPFLICSDTLQHQIDFLLDVGFRKPCITRLLYQWPSLLICNIDCLRNKVDEIRKLGIDPSRASFVPAMYAKELPKATLDKKVELYKRWGWTDDAISKAFVKHPFCMLISDRKLEDGLDFFINNMGLDPLVLASYPVILSLSLKKRIVPRASVLQFLQSKDLIKNGINAAAFFVTEKVFLQRYVIKFMDEAPQLLKLYEEKMNLSAMDK</sequence>
<dbReference type="InterPro" id="IPR003690">
    <property type="entry name" value="MTERF"/>
</dbReference>
<name>A0AAN9EZV2_CLITE</name>
<dbReference type="FunFam" id="1.25.70.10:FF:000001">
    <property type="entry name" value="Mitochondrial transcription termination factor-like"/>
    <property type="match status" value="1"/>
</dbReference>
<dbReference type="PANTHER" id="PTHR13068:SF166">
    <property type="entry name" value="TRANSCRIPTION TERMINATION FACTOR MTERF15, MITOCHONDRIAL-LIKE"/>
    <property type="match status" value="1"/>
</dbReference>
<dbReference type="AlphaFoldDB" id="A0AAN9EZV2"/>
<keyword evidence="5" id="KW-1185">Reference proteome</keyword>
<evidence type="ECO:0000313" key="5">
    <source>
        <dbReference type="Proteomes" id="UP001359559"/>
    </source>
</evidence>